<feature type="compositionally biased region" description="Polar residues" evidence="13">
    <location>
        <begin position="207"/>
        <end position="216"/>
    </location>
</feature>
<dbReference type="SUPFAM" id="SSF57716">
    <property type="entry name" value="Glucocorticoid receptor-like (DNA-binding domain)"/>
    <property type="match status" value="1"/>
</dbReference>
<dbReference type="Proteomes" id="UP001454036">
    <property type="component" value="Unassembled WGS sequence"/>
</dbReference>
<keyword evidence="16" id="KW-1185">Reference proteome</keyword>
<dbReference type="InterPro" id="IPR016679">
    <property type="entry name" value="TF_GATA_pln"/>
</dbReference>
<dbReference type="InterPro" id="IPR051140">
    <property type="entry name" value="GATA_TF"/>
</dbReference>
<dbReference type="PANTHER" id="PTHR45658">
    <property type="entry name" value="GATA TRANSCRIPTION FACTOR"/>
    <property type="match status" value="1"/>
</dbReference>
<comment type="caution">
    <text evidence="15">The sequence shown here is derived from an EMBL/GenBank/DDBJ whole genome shotgun (WGS) entry which is preliminary data.</text>
</comment>
<evidence type="ECO:0000259" key="14">
    <source>
        <dbReference type="PROSITE" id="PS50114"/>
    </source>
</evidence>
<reference evidence="15 16" key="1">
    <citation type="submission" date="2024-01" db="EMBL/GenBank/DDBJ databases">
        <title>The complete chloroplast genome sequence of Lithospermum erythrorhizon: insights into the phylogenetic relationship among Boraginaceae species and the maternal lineages of purple gromwells.</title>
        <authorList>
            <person name="Okada T."/>
            <person name="Watanabe K."/>
        </authorList>
    </citation>
    <scope>NUCLEOTIDE SEQUENCE [LARGE SCALE GENOMIC DNA]</scope>
</reference>
<evidence type="ECO:0000313" key="15">
    <source>
        <dbReference type="EMBL" id="GAA0185618.1"/>
    </source>
</evidence>
<evidence type="ECO:0000256" key="11">
    <source>
        <dbReference type="PIRNR" id="PIRNR016992"/>
    </source>
</evidence>
<dbReference type="GO" id="GO:0045893">
    <property type="term" value="P:positive regulation of DNA-templated transcription"/>
    <property type="evidence" value="ECO:0007669"/>
    <property type="project" value="InterPro"/>
</dbReference>
<keyword evidence="5" id="KW-0862">Zinc</keyword>
<name>A0AAV3RWX3_LITER</name>
<dbReference type="InterPro" id="IPR000679">
    <property type="entry name" value="Znf_GATA"/>
</dbReference>
<feature type="region of interest" description="Disordered" evidence="13">
    <location>
        <begin position="95"/>
        <end position="169"/>
    </location>
</feature>
<comment type="subcellular location">
    <subcellularLocation>
        <location evidence="1 11">Nucleus</location>
    </subcellularLocation>
</comment>
<proteinExistence type="inferred from homology"/>
<feature type="compositionally biased region" description="Low complexity" evidence="13">
    <location>
        <begin position="115"/>
        <end position="130"/>
    </location>
</feature>
<dbReference type="FunFam" id="3.30.50.10:FF:000018">
    <property type="entry name" value="GATA transcription factor"/>
    <property type="match status" value="1"/>
</dbReference>
<dbReference type="InterPro" id="IPR013088">
    <property type="entry name" value="Znf_NHR/GATA"/>
</dbReference>
<keyword evidence="10 11" id="KW-0539">Nucleus</keyword>
<evidence type="ECO:0000256" key="5">
    <source>
        <dbReference type="ARBA" id="ARBA00022833"/>
    </source>
</evidence>
<dbReference type="EMBL" id="BAABME010012890">
    <property type="protein sequence ID" value="GAA0185618.1"/>
    <property type="molecule type" value="Genomic_DNA"/>
</dbReference>
<evidence type="ECO:0000256" key="13">
    <source>
        <dbReference type="SAM" id="MobiDB-lite"/>
    </source>
</evidence>
<keyword evidence="4 12" id="KW-0863">Zinc-finger</keyword>
<dbReference type="PIRSF" id="PIRSF016992">
    <property type="entry name" value="TF_GATA_plant"/>
    <property type="match status" value="1"/>
</dbReference>
<keyword evidence="8 11" id="KW-0010">Activator</keyword>
<sequence length="332" mass="36758">MDPTFLDEIDCESFFYHVDDLIDFPSENEYGGLNTGDFPPIWDDTLSLDDPIFPFYNGNCVSELSTELPVPHEDILQLEWLSTFMEDSFADGGMTITNDNNSFKKEPSQHQFQASSPISVLESSSSSSCSEGKTLPLSASHQGPQRARSKRPRPTTFSPRPPIQLISTSSLFGEKHKPFVGEKHKPFVAPRVSSESEYFAECHPADKTSNSDSAGQKKTKKLKLTSTSSTSEVNQNPPAQAVRKCMHCEITKTPQWRVGPMGPKTLCNACGVRYKSGRLFPEYRPAASPTFVPSVHSNSHKRVIEMRNKSVQTGCTALSVTSEPTTSQPQLE</sequence>
<evidence type="ECO:0000256" key="10">
    <source>
        <dbReference type="ARBA" id="ARBA00023242"/>
    </source>
</evidence>
<evidence type="ECO:0000256" key="9">
    <source>
        <dbReference type="ARBA" id="ARBA00023163"/>
    </source>
</evidence>
<comment type="function">
    <text evidence="11">Transcriptional activator that specifically binds 5'-GATA-3' or 5'-GAT-3' motifs within gene promoters.</text>
</comment>
<evidence type="ECO:0000256" key="1">
    <source>
        <dbReference type="ARBA" id="ARBA00004123"/>
    </source>
</evidence>
<dbReference type="Gene3D" id="3.30.50.10">
    <property type="entry name" value="Erythroid Transcription Factor GATA-1, subunit A"/>
    <property type="match status" value="1"/>
</dbReference>
<organism evidence="15 16">
    <name type="scientific">Lithospermum erythrorhizon</name>
    <name type="common">Purple gromwell</name>
    <name type="synonym">Lithospermum officinale var. erythrorhizon</name>
    <dbReference type="NCBI Taxonomy" id="34254"/>
    <lineage>
        <taxon>Eukaryota</taxon>
        <taxon>Viridiplantae</taxon>
        <taxon>Streptophyta</taxon>
        <taxon>Embryophyta</taxon>
        <taxon>Tracheophyta</taxon>
        <taxon>Spermatophyta</taxon>
        <taxon>Magnoliopsida</taxon>
        <taxon>eudicotyledons</taxon>
        <taxon>Gunneridae</taxon>
        <taxon>Pentapetalae</taxon>
        <taxon>asterids</taxon>
        <taxon>lamiids</taxon>
        <taxon>Boraginales</taxon>
        <taxon>Boraginaceae</taxon>
        <taxon>Boraginoideae</taxon>
        <taxon>Lithospermeae</taxon>
        <taxon>Lithospermum</taxon>
    </lineage>
</organism>
<dbReference type="PROSITE" id="PS50114">
    <property type="entry name" value="GATA_ZN_FINGER_2"/>
    <property type="match status" value="1"/>
</dbReference>
<dbReference type="GO" id="GO:0005634">
    <property type="term" value="C:nucleus"/>
    <property type="evidence" value="ECO:0007669"/>
    <property type="project" value="UniProtKB-SubCell"/>
</dbReference>
<evidence type="ECO:0000256" key="7">
    <source>
        <dbReference type="ARBA" id="ARBA00023125"/>
    </source>
</evidence>
<dbReference type="SMART" id="SM00401">
    <property type="entry name" value="ZnF_GATA"/>
    <property type="match status" value="1"/>
</dbReference>
<evidence type="ECO:0000256" key="12">
    <source>
        <dbReference type="PROSITE-ProRule" id="PRU00094"/>
    </source>
</evidence>
<dbReference type="AlphaFoldDB" id="A0AAV3RWX3"/>
<dbReference type="GO" id="GO:0008270">
    <property type="term" value="F:zinc ion binding"/>
    <property type="evidence" value="ECO:0007669"/>
    <property type="project" value="UniProtKB-KW"/>
</dbReference>
<protein>
    <recommendedName>
        <fullName evidence="11">GATA transcription factor</fullName>
    </recommendedName>
</protein>
<dbReference type="PANTHER" id="PTHR45658:SF51">
    <property type="entry name" value="GATA TRANSCRIPTION FACTOR 8"/>
    <property type="match status" value="1"/>
</dbReference>
<keyword evidence="3" id="KW-0479">Metal-binding</keyword>
<keyword evidence="7 11" id="KW-0238">DNA-binding</keyword>
<dbReference type="Pfam" id="PF00320">
    <property type="entry name" value="GATA"/>
    <property type="match status" value="1"/>
</dbReference>
<evidence type="ECO:0000256" key="3">
    <source>
        <dbReference type="ARBA" id="ARBA00022723"/>
    </source>
</evidence>
<feature type="region of interest" description="Disordered" evidence="13">
    <location>
        <begin position="204"/>
        <end position="238"/>
    </location>
</feature>
<dbReference type="CDD" id="cd00202">
    <property type="entry name" value="ZnF_GATA"/>
    <property type="match status" value="1"/>
</dbReference>
<keyword evidence="6 11" id="KW-0805">Transcription regulation</keyword>
<dbReference type="GO" id="GO:0030154">
    <property type="term" value="P:cell differentiation"/>
    <property type="evidence" value="ECO:0007669"/>
    <property type="project" value="TreeGrafter"/>
</dbReference>
<evidence type="ECO:0000256" key="2">
    <source>
        <dbReference type="ARBA" id="ARBA00005694"/>
    </source>
</evidence>
<comment type="similarity">
    <text evidence="2 11">Belongs to the type IV zinc-finger family. Class A subfamily.</text>
</comment>
<accession>A0AAV3RWX3</accession>
<evidence type="ECO:0000256" key="6">
    <source>
        <dbReference type="ARBA" id="ARBA00023015"/>
    </source>
</evidence>
<evidence type="ECO:0000256" key="4">
    <source>
        <dbReference type="ARBA" id="ARBA00022771"/>
    </source>
</evidence>
<feature type="domain" description="GATA-type" evidence="14">
    <location>
        <begin position="239"/>
        <end position="275"/>
    </location>
</feature>
<evidence type="ECO:0000256" key="8">
    <source>
        <dbReference type="ARBA" id="ARBA00023159"/>
    </source>
</evidence>
<evidence type="ECO:0000313" key="16">
    <source>
        <dbReference type="Proteomes" id="UP001454036"/>
    </source>
</evidence>
<keyword evidence="9 11" id="KW-0804">Transcription</keyword>
<gene>
    <name evidence="15" type="ORF">LIER_32906</name>
</gene>
<dbReference type="GO" id="GO:0043565">
    <property type="term" value="F:sequence-specific DNA binding"/>
    <property type="evidence" value="ECO:0007669"/>
    <property type="project" value="InterPro"/>
</dbReference>